<dbReference type="EMBL" id="JAOVZW010000015">
    <property type="protein sequence ID" value="MCX8524981.1"/>
    <property type="molecule type" value="Genomic_DNA"/>
</dbReference>
<proteinExistence type="predicted"/>
<dbReference type="InterPro" id="IPR036388">
    <property type="entry name" value="WH-like_DNA-bd_sf"/>
</dbReference>
<evidence type="ECO:0000256" key="2">
    <source>
        <dbReference type="SAM" id="Phobius"/>
    </source>
</evidence>
<evidence type="ECO:0000313" key="4">
    <source>
        <dbReference type="Proteomes" id="UP001073122"/>
    </source>
</evidence>
<gene>
    <name evidence="3" type="ORF">OF897_13765</name>
</gene>
<comment type="caution">
    <text evidence="3">The sequence shown here is derived from an EMBL/GenBank/DDBJ whole genome shotgun (WGS) entry which is preliminary data.</text>
</comment>
<dbReference type="RefSeq" id="WP_267266260.1">
    <property type="nucleotide sequence ID" value="NZ_JAOVZW010000015.1"/>
</dbReference>
<protein>
    <submittedName>
        <fullName evidence="3">LuxR C-terminal-related transcriptional regulator</fullName>
    </submittedName>
</protein>
<sequence>MATAQQKLTAKELKIRITNNSKLYKTNIDKAYSELNGLLKQSVILKDSISEMKLLDRKCRYFYGKNMMDSLIITSENLQKKSHLYKDIYFEAMSNIYIAETYSINKFPDKAISYLNSAYKLLQKGDPNSERIFYAKSNVLNSFANIYLDKNQPKEAAKKIYEEIESGKQLKNKNERDNFQYLNYANLANIYSQYNIDSAYHYAKKSILIKPGDVADDKSMIDNYSVIGKVYKDKKNYESSIKNFHKALYISKKDGTEINANQIYHSLKEIYEILNVKDSANFYGAKIEQYELKTLKSKYNSLQEVINKDKKEQENSQNPFWYWVIPALAAIGTTLFFTYKRKNKNTITETETKPDINLSEAYHDLMELLEKRDPAFMFAFENIYPDFSKKLLAKSSDLQQSEIEFCALLKMKLTTKEIAKISFIETRTVQNKKYRIRKKLDIPQNVDIYYWIDQI</sequence>
<keyword evidence="2" id="KW-0812">Transmembrane</keyword>
<dbReference type="InterPro" id="IPR016032">
    <property type="entry name" value="Sig_transdc_resp-reg_C-effctor"/>
</dbReference>
<dbReference type="SUPFAM" id="SSF48452">
    <property type="entry name" value="TPR-like"/>
    <property type="match status" value="1"/>
</dbReference>
<dbReference type="Gene3D" id="1.25.40.10">
    <property type="entry name" value="Tetratricopeptide repeat domain"/>
    <property type="match status" value="1"/>
</dbReference>
<evidence type="ECO:0000256" key="1">
    <source>
        <dbReference type="PROSITE-ProRule" id="PRU00339"/>
    </source>
</evidence>
<dbReference type="PROSITE" id="PS50005">
    <property type="entry name" value="TPR"/>
    <property type="match status" value="1"/>
</dbReference>
<evidence type="ECO:0000313" key="3">
    <source>
        <dbReference type="EMBL" id="MCX8524981.1"/>
    </source>
</evidence>
<feature type="repeat" description="TPR" evidence="1">
    <location>
        <begin position="221"/>
        <end position="254"/>
    </location>
</feature>
<dbReference type="InterPro" id="IPR019734">
    <property type="entry name" value="TPR_rpt"/>
</dbReference>
<feature type="transmembrane region" description="Helical" evidence="2">
    <location>
        <begin position="320"/>
        <end position="339"/>
    </location>
</feature>
<keyword evidence="1" id="KW-0802">TPR repeat</keyword>
<accession>A0ABT3XTU4</accession>
<dbReference type="SUPFAM" id="SSF46894">
    <property type="entry name" value="C-terminal effector domain of the bipartite response regulators"/>
    <property type="match status" value="1"/>
</dbReference>
<dbReference type="Proteomes" id="UP001073122">
    <property type="component" value="Unassembled WGS sequence"/>
</dbReference>
<dbReference type="InterPro" id="IPR011990">
    <property type="entry name" value="TPR-like_helical_dom_sf"/>
</dbReference>
<keyword evidence="2" id="KW-0472">Membrane</keyword>
<reference evidence="3" key="1">
    <citation type="submission" date="2022-10" db="EMBL/GenBank/DDBJ databases">
        <title>Chryseobacterium sp. nov., a novel bacterial species.</title>
        <authorList>
            <person name="Cao Y."/>
        </authorList>
    </citation>
    <scope>NUCLEOTIDE SEQUENCE</scope>
    <source>
        <strain evidence="3">CCTCC AB2015118</strain>
    </source>
</reference>
<organism evidence="3 4">
    <name type="scientific">Chryseobacterium formosus</name>
    <dbReference type="NCBI Taxonomy" id="1537363"/>
    <lineage>
        <taxon>Bacteria</taxon>
        <taxon>Pseudomonadati</taxon>
        <taxon>Bacteroidota</taxon>
        <taxon>Flavobacteriia</taxon>
        <taxon>Flavobacteriales</taxon>
        <taxon>Weeksellaceae</taxon>
        <taxon>Chryseobacterium group</taxon>
        <taxon>Chryseobacterium</taxon>
    </lineage>
</organism>
<name>A0ABT3XTU4_9FLAO</name>
<keyword evidence="4" id="KW-1185">Reference proteome</keyword>
<dbReference type="Gene3D" id="1.10.10.10">
    <property type="entry name" value="Winged helix-like DNA-binding domain superfamily/Winged helix DNA-binding domain"/>
    <property type="match status" value="1"/>
</dbReference>
<keyword evidence="2" id="KW-1133">Transmembrane helix</keyword>